<keyword evidence="3" id="KW-1185">Reference proteome</keyword>
<organism evidence="2 3">
    <name type="scientific">Planctopirus limnophila (strain ATCC 43296 / DSM 3776 / IFAM 1008 / Mu 290)</name>
    <name type="common">Planctomyces limnophilus</name>
    <dbReference type="NCBI Taxonomy" id="521674"/>
    <lineage>
        <taxon>Bacteria</taxon>
        <taxon>Pseudomonadati</taxon>
        <taxon>Planctomycetota</taxon>
        <taxon>Planctomycetia</taxon>
        <taxon>Planctomycetales</taxon>
        <taxon>Planctomycetaceae</taxon>
        <taxon>Planctopirus</taxon>
    </lineage>
</organism>
<dbReference type="Proteomes" id="UP000002220">
    <property type="component" value="Chromosome"/>
</dbReference>
<feature type="region of interest" description="Disordered" evidence="1">
    <location>
        <begin position="138"/>
        <end position="215"/>
    </location>
</feature>
<evidence type="ECO:0000256" key="1">
    <source>
        <dbReference type="SAM" id="MobiDB-lite"/>
    </source>
</evidence>
<name>D5SYL0_PLAL2</name>
<dbReference type="STRING" id="521674.Plim_1908"/>
<protein>
    <submittedName>
        <fullName evidence="2">Uncharacterized protein</fullName>
    </submittedName>
</protein>
<dbReference type="KEGG" id="plm:Plim_1908"/>
<feature type="compositionally biased region" description="Polar residues" evidence="1">
    <location>
        <begin position="166"/>
        <end position="186"/>
    </location>
</feature>
<reference evidence="2 3" key="1">
    <citation type="journal article" date="2010" name="Stand. Genomic Sci.">
        <title>Complete genome sequence of Planctomyces limnophilus type strain (Mu 290).</title>
        <authorList>
            <person name="Labutti K."/>
            <person name="Sikorski J."/>
            <person name="Schneider S."/>
            <person name="Nolan M."/>
            <person name="Lucas S."/>
            <person name="Glavina Del Rio T."/>
            <person name="Tice H."/>
            <person name="Cheng J.F."/>
            <person name="Goodwin L."/>
            <person name="Pitluck S."/>
            <person name="Liolios K."/>
            <person name="Ivanova N."/>
            <person name="Mavromatis K."/>
            <person name="Mikhailova N."/>
            <person name="Pati A."/>
            <person name="Chen A."/>
            <person name="Palaniappan K."/>
            <person name="Land M."/>
            <person name="Hauser L."/>
            <person name="Chang Y.J."/>
            <person name="Jeffries C.D."/>
            <person name="Tindall B.J."/>
            <person name="Rohde M."/>
            <person name="Goker M."/>
            <person name="Woyke T."/>
            <person name="Bristow J."/>
            <person name="Eisen J.A."/>
            <person name="Markowitz V."/>
            <person name="Hugenholtz P."/>
            <person name="Kyrpides N.C."/>
            <person name="Klenk H.P."/>
            <person name="Lapidus A."/>
        </authorList>
    </citation>
    <scope>NUCLEOTIDE SEQUENCE [LARGE SCALE GENOMIC DNA]</scope>
    <source>
        <strain evidence="3">ATCC 43296 / DSM 3776 / IFAM 1008 / 290</strain>
    </source>
</reference>
<proteinExistence type="predicted"/>
<accession>D5SYL0</accession>
<dbReference type="HOGENOM" id="CLU_1282241_0_0_0"/>
<dbReference type="AlphaFoldDB" id="D5SYL0"/>
<evidence type="ECO:0000313" key="2">
    <source>
        <dbReference type="EMBL" id="ADG67738.1"/>
    </source>
</evidence>
<sequence length="215" mass="23833">MNRPQVLAYPVAQVEQNVDAKAVASVFPQHLQSVWTAGNGIIAGIQPELLKSALEKGIPLLSRVIFDETLLEAFANDLREQTRQIPWTAAELLAIQTALLRSLAEVEASRWSASRQKTWELALHRLSQILLHTSGAAKPSLAPDRLPHADHTDGIQTQNHTREATSNRSIPYTSPTNPLTDSTSHQLRTEAPGSDHDDRTNSRSDRSFNQWHCPS</sequence>
<gene>
    <name evidence="2" type="ordered locus">Plim_1908</name>
</gene>
<dbReference type="RefSeq" id="WP_013110169.1">
    <property type="nucleotide sequence ID" value="NC_014148.1"/>
</dbReference>
<dbReference type="EMBL" id="CP001744">
    <property type="protein sequence ID" value="ADG67738.1"/>
    <property type="molecule type" value="Genomic_DNA"/>
</dbReference>
<evidence type="ECO:0000313" key="3">
    <source>
        <dbReference type="Proteomes" id="UP000002220"/>
    </source>
</evidence>
<feature type="compositionally biased region" description="Basic and acidic residues" evidence="1">
    <location>
        <begin position="193"/>
        <end position="206"/>
    </location>
</feature>